<dbReference type="OrthoDB" id="850330at2"/>
<dbReference type="Proteomes" id="UP000253919">
    <property type="component" value="Unassembled WGS sequence"/>
</dbReference>
<evidence type="ECO:0000313" key="4">
    <source>
        <dbReference type="EMBL" id="RDC64361.1"/>
    </source>
</evidence>
<accession>A0A369QHI7</accession>
<keyword evidence="5" id="KW-1185">Reference proteome</keyword>
<dbReference type="InterPro" id="IPR027385">
    <property type="entry name" value="Beta-barrel_OMP"/>
</dbReference>
<dbReference type="Pfam" id="PF13505">
    <property type="entry name" value="OMP_b-brl"/>
    <property type="match status" value="1"/>
</dbReference>
<dbReference type="Gene3D" id="2.40.160.20">
    <property type="match status" value="1"/>
</dbReference>
<feature type="chain" id="PRO_5017043158" description="Outer membrane protein beta-barrel domain-containing protein" evidence="2">
    <location>
        <begin position="20"/>
        <end position="225"/>
    </location>
</feature>
<organism evidence="4 5">
    <name type="scientific">Adhaeribacter pallidiroseus</name>
    <dbReference type="NCBI Taxonomy" id="2072847"/>
    <lineage>
        <taxon>Bacteria</taxon>
        <taxon>Pseudomonadati</taxon>
        <taxon>Bacteroidota</taxon>
        <taxon>Cytophagia</taxon>
        <taxon>Cytophagales</taxon>
        <taxon>Hymenobacteraceae</taxon>
        <taxon>Adhaeribacter</taxon>
    </lineage>
</organism>
<dbReference type="RefSeq" id="WP_115373524.1">
    <property type="nucleotide sequence ID" value="NZ_QASA01000001.1"/>
</dbReference>
<protein>
    <recommendedName>
        <fullName evidence="3">Outer membrane protein beta-barrel domain-containing protein</fullName>
    </recommendedName>
</protein>
<sequence>MKTTFALIFLLFTSVLVWAQQLNPAGDPVKKFYVGVDFNVTPYYLNYNAHQSPPILHGTNFTPYPGIHVGYQVSKRARIQIGAAYATNRYYQQASTRDNNGVLEGNYDAVNTKGLIVPVSFRYDFLDVSKRFRAYGFATLTTVYAHSALKSTATRDGVVLDSYQTKASGVSLSMGLGLGVNYRLNNRFRVFGEYSVVNRNITGGWVPNRRGLDINLLNMGLNYTF</sequence>
<evidence type="ECO:0000256" key="1">
    <source>
        <dbReference type="ARBA" id="ARBA00022729"/>
    </source>
</evidence>
<dbReference type="SUPFAM" id="SSF56925">
    <property type="entry name" value="OMPA-like"/>
    <property type="match status" value="1"/>
</dbReference>
<dbReference type="InterPro" id="IPR011250">
    <property type="entry name" value="OMP/PagP_B-barrel"/>
</dbReference>
<name>A0A369QHI7_9BACT</name>
<dbReference type="AlphaFoldDB" id="A0A369QHI7"/>
<keyword evidence="1 2" id="KW-0732">Signal</keyword>
<dbReference type="EMBL" id="QASA01000001">
    <property type="protein sequence ID" value="RDC64361.1"/>
    <property type="molecule type" value="Genomic_DNA"/>
</dbReference>
<reference evidence="4 5" key="1">
    <citation type="submission" date="2018-04" db="EMBL/GenBank/DDBJ databases">
        <title>Adhaeribacter sp. HMF7616 genome sequencing and assembly.</title>
        <authorList>
            <person name="Kang H."/>
            <person name="Kang J."/>
            <person name="Cha I."/>
            <person name="Kim H."/>
            <person name="Joh K."/>
        </authorList>
    </citation>
    <scope>NUCLEOTIDE SEQUENCE [LARGE SCALE GENOMIC DNA]</scope>
    <source>
        <strain evidence="4 5">HMF7616</strain>
    </source>
</reference>
<gene>
    <name evidence="4" type="ORF">AHMF7616_02974</name>
</gene>
<evidence type="ECO:0000313" key="5">
    <source>
        <dbReference type="Proteomes" id="UP000253919"/>
    </source>
</evidence>
<feature type="domain" description="Outer membrane protein beta-barrel" evidence="3">
    <location>
        <begin position="11"/>
        <end position="225"/>
    </location>
</feature>
<evidence type="ECO:0000256" key="2">
    <source>
        <dbReference type="SAM" id="SignalP"/>
    </source>
</evidence>
<feature type="signal peptide" evidence="2">
    <location>
        <begin position="1"/>
        <end position="19"/>
    </location>
</feature>
<evidence type="ECO:0000259" key="3">
    <source>
        <dbReference type="Pfam" id="PF13505"/>
    </source>
</evidence>
<proteinExistence type="predicted"/>
<comment type="caution">
    <text evidence="4">The sequence shown here is derived from an EMBL/GenBank/DDBJ whole genome shotgun (WGS) entry which is preliminary data.</text>
</comment>